<evidence type="ECO:0000313" key="3">
    <source>
        <dbReference type="EMBL" id="AJF06175.1"/>
    </source>
</evidence>
<protein>
    <submittedName>
        <fullName evidence="3">Peptidase M24</fullName>
    </submittedName>
</protein>
<dbReference type="InterPro" id="IPR029149">
    <property type="entry name" value="Creatin/AminoP/Spt16_N"/>
</dbReference>
<evidence type="ECO:0000259" key="1">
    <source>
        <dbReference type="Pfam" id="PF00557"/>
    </source>
</evidence>
<dbReference type="Gene3D" id="3.40.350.10">
    <property type="entry name" value="Creatinase/prolidase N-terminal domain"/>
    <property type="match status" value="1"/>
</dbReference>
<feature type="domain" description="Creatinase N-terminal" evidence="2">
    <location>
        <begin position="12"/>
        <end position="137"/>
    </location>
</feature>
<dbReference type="Gene3D" id="3.90.230.10">
    <property type="entry name" value="Creatinase/methionine aminopeptidase superfamily"/>
    <property type="match status" value="1"/>
</dbReference>
<dbReference type="KEGG" id="gsb:GSUB_05820"/>
<dbReference type="Proteomes" id="UP000035036">
    <property type="component" value="Chromosome"/>
</dbReference>
<dbReference type="PANTHER" id="PTHR46112">
    <property type="entry name" value="AMINOPEPTIDASE"/>
    <property type="match status" value="1"/>
</dbReference>
<dbReference type="InterPro" id="IPR000994">
    <property type="entry name" value="Pept_M24"/>
</dbReference>
<sequence length="397" mass="43948">MRITPASELQNRVHALQSLMQEAGLDAVLMLQSADLFYFTGSIQQGLLYVPDSGDPIYMVRKDYTRARMESGLKEIVAFRSPKDLPGILADFGRSMPKTVGLELDVLPVSLYQRLRKVLGDAQVGDATHLIRTVRAVKSEYEIEIMKDAALMVDQVCQHAAEIIRPGMTDLELAAELEFTARKKGHQGITRMRGFNSELFYGHIFSGADSAAPAYLDAPLGGIGVNPSIGQGASYKRIEAHQPIIVDFAAAFDGYLVDQTRIFCIGELPADLQKGYDDMLAIEKHLKQIARPGISWGDLYESCYNLACEMGHKEHFMGAAGAQVSFIGHGVGIEVDEYPFIAKGFKDQLLKEKMTFAFEPKVVYPGKGAVGIENTFWVEDDGLKHITFTREEVFIID</sequence>
<dbReference type="SUPFAM" id="SSF55920">
    <property type="entry name" value="Creatinase/aminopeptidase"/>
    <property type="match status" value="1"/>
</dbReference>
<dbReference type="PANTHER" id="PTHR46112:SF2">
    <property type="entry name" value="XAA-PRO AMINOPEPTIDASE P-RELATED"/>
    <property type="match status" value="1"/>
</dbReference>
<dbReference type="InterPro" id="IPR050659">
    <property type="entry name" value="Peptidase_M24B"/>
</dbReference>
<dbReference type="SUPFAM" id="SSF53092">
    <property type="entry name" value="Creatinase/prolidase N-terminal domain"/>
    <property type="match status" value="1"/>
</dbReference>
<dbReference type="InterPro" id="IPR000587">
    <property type="entry name" value="Creatinase_N"/>
</dbReference>
<dbReference type="AlphaFoldDB" id="A0A0B5FQ19"/>
<name>A0A0B5FQ19_9BACT</name>
<reference evidence="3 4" key="1">
    <citation type="journal article" date="2015" name="Genome Announc.">
        <title>Genomes of Geoalkalibacter ferrihydriticus Z-0531T and Geoalkalibacter subterraneus Red1T, Two Haloalkaliphilic Metal-Reducing Deltaproteobacteria.</title>
        <authorList>
            <person name="Badalamenti J.P."/>
            <person name="Krajmalnik-Brown R."/>
            <person name="Torres C.I."/>
            <person name="Bond D.R."/>
        </authorList>
    </citation>
    <scope>NUCLEOTIDE SEQUENCE [LARGE SCALE GENOMIC DNA]</scope>
    <source>
        <strain evidence="3 4">Red1</strain>
    </source>
</reference>
<dbReference type="HOGENOM" id="CLU_017266_10_0_7"/>
<gene>
    <name evidence="3" type="ORF">GSUB_05820</name>
</gene>
<evidence type="ECO:0000313" key="4">
    <source>
        <dbReference type="Proteomes" id="UP000035036"/>
    </source>
</evidence>
<dbReference type="RefSeq" id="WP_040199712.1">
    <property type="nucleotide sequence ID" value="NZ_CP010311.1"/>
</dbReference>
<organism evidence="3 4">
    <name type="scientific">Geoalkalibacter subterraneus</name>
    <dbReference type="NCBI Taxonomy" id="483547"/>
    <lineage>
        <taxon>Bacteria</taxon>
        <taxon>Pseudomonadati</taxon>
        <taxon>Thermodesulfobacteriota</taxon>
        <taxon>Desulfuromonadia</taxon>
        <taxon>Desulfuromonadales</taxon>
        <taxon>Geoalkalibacteraceae</taxon>
        <taxon>Geoalkalibacter</taxon>
    </lineage>
</organism>
<dbReference type="InterPro" id="IPR036005">
    <property type="entry name" value="Creatinase/aminopeptidase-like"/>
</dbReference>
<dbReference type="EMBL" id="CP010311">
    <property type="protein sequence ID" value="AJF06175.1"/>
    <property type="molecule type" value="Genomic_DNA"/>
</dbReference>
<dbReference type="Pfam" id="PF00557">
    <property type="entry name" value="Peptidase_M24"/>
    <property type="match status" value="1"/>
</dbReference>
<dbReference type="OrthoDB" id="9806388at2"/>
<keyword evidence="4" id="KW-1185">Reference proteome</keyword>
<evidence type="ECO:0000259" key="2">
    <source>
        <dbReference type="Pfam" id="PF01321"/>
    </source>
</evidence>
<dbReference type="STRING" id="483547.GSUB_05820"/>
<proteinExistence type="predicted"/>
<accession>A0A0B5FQ19</accession>
<dbReference type="Pfam" id="PF01321">
    <property type="entry name" value="Creatinase_N"/>
    <property type="match status" value="1"/>
</dbReference>
<feature type="domain" description="Peptidase M24" evidence="1">
    <location>
        <begin position="144"/>
        <end position="379"/>
    </location>
</feature>